<dbReference type="AlphaFoldDB" id="A0AAV4XF57"/>
<organism evidence="1 2">
    <name type="scientific">Caerostris extrusa</name>
    <name type="common">Bark spider</name>
    <name type="synonym">Caerostris bankana</name>
    <dbReference type="NCBI Taxonomy" id="172846"/>
    <lineage>
        <taxon>Eukaryota</taxon>
        <taxon>Metazoa</taxon>
        <taxon>Ecdysozoa</taxon>
        <taxon>Arthropoda</taxon>
        <taxon>Chelicerata</taxon>
        <taxon>Arachnida</taxon>
        <taxon>Araneae</taxon>
        <taxon>Araneomorphae</taxon>
        <taxon>Entelegynae</taxon>
        <taxon>Araneoidea</taxon>
        <taxon>Araneidae</taxon>
        <taxon>Caerostris</taxon>
    </lineage>
</organism>
<comment type="caution">
    <text evidence="1">The sequence shown here is derived from an EMBL/GenBank/DDBJ whole genome shotgun (WGS) entry which is preliminary data.</text>
</comment>
<reference evidence="1 2" key="1">
    <citation type="submission" date="2021-06" db="EMBL/GenBank/DDBJ databases">
        <title>Caerostris extrusa draft genome.</title>
        <authorList>
            <person name="Kono N."/>
            <person name="Arakawa K."/>
        </authorList>
    </citation>
    <scope>NUCLEOTIDE SEQUENCE [LARGE SCALE GENOMIC DNA]</scope>
</reference>
<sequence length="121" mass="13951">MIDLVYFIAKKLTSGDPEENAERAEDGFERHIRPTVATSGYFPFTPFGIPVQSSFPIPLILLTINIYNPCNCVFPSRSHGRAGKQNQTLFIVFRGETPAPRMRNPLRWFDKKRTSTKEKFW</sequence>
<dbReference type="Proteomes" id="UP001054945">
    <property type="component" value="Unassembled WGS sequence"/>
</dbReference>
<name>A0AAV4XF57_CAEEX</name>
<gene>
    <name evidence="1" type="ORF">CEXT_352471</name>
</gene>
<dbReference type="EMBL" id="BPLR01000250">
    <property type="protein sequence ID" value="GIY93234.1"/>
    <property type="molecule type" value="Genomic_DNA"/>
</dbReference>
<protein>
    <submittedName>
        <fullName evidence="1">Uncharacterized protein</fullName>
    </submittedName>
</protein>
<proteinExistence type="predicted"/>
<evidence type="ECO:0000313" key="2">
    <source>
        <dbReference type="Proteomes" id="UP001054945"/>
    </source>
</evidence>
<accession>A0AAV4XF57</accession>
<keyword evidence="2" id="KW-1185">Reference proteome</keyword>
<evidence type="ECO:0000313" key="1">
    <source>
        <dbReference type="EMBL" id="GIY93234.1"/>
    </source>
</evidence>